<evidence type="ECO:0000256" key="3">
    <source>
        <dbReference type="SAM" id="SignalP"/>
    </source>
</evidence>
<feature type="chain" id="PRO_5015026569" evidence="3">
    <location>
        <begin position="20"/>
        <end position="154"/>
    </location>
</feature>
<keyword evidence="2" id="KW-1133">Transmembrane helix</keyword>
<dbReference type="HOGENOM" id="CLU_1703770_0_0_1"/>
<evidence type="ECO:0000256" key="1">
    <source>
        <dbReference type="SAM" id="MobiDB-lite"/>
    </source>
</evidence>
<dbReference type="EMBL" id="KK365286">
    <property type="protein sequence ID" value="KCZ79385.1"/>
    <property type="molecule type" value="Genomic_DNA"/>
</dbReference>
<sequence length="154" mass="16773">MYFIKEILIIAFFLRTAICKDDTFVETDATKAFSTSMKGIITAYQAQISAAAASEPLTKEKHEAIEKEIKENVTKKLDEAAKAFDESSKKEKDDGKKKSNTQYKNKNISQVKKMLGGGSSGGFFSLKNMVICGGCLVGGVVIGVVLGMVLFKKN</sequence>
<feature type="compositionally biased region" description="Basic and acidic residues" evidence="1">
    <location>
        <begin position="83"/>
        <end position="97"/>
    </location>
</feature>
<feature type="region of interest" description="Disordered" evidence="1">
    <location>
        <begin position="83"/>
        <end position="103"/>
    </location>
</feature>
<dbReference type="Proteomes" id="UP000030655">
    <property type="component" value="Unassembled WGS sequence"/>
</dbReference>
<keyword evidence="3" id="KW-0732">Signal</keyword>
<dbReference type="AlphaFoldDB" id="A0A059EWU5"/>
<feature type="signal peptide" evidence="3">
    <location>
        <begin position="1"/>
        <end position="19"/>
    </location>
</feature>
<accession>A0A059EWU5</accession>
<dbReference type="VEuPathDB" id="MicrosporidiaDB:H312_02039"/>
<gene>
    <name evidence="5" type="ORF">H312_02039</name>
    <name evidence="4" type="ORF">H312_03224</name>
</gene>
<reference evidence="4 6" key="2">
    <citation type="submission" date="2014-03" db="EMBL/GenBank/DDBJ databases">
        <title>The Genome Sequence of Anncaliia algerae insect isolate PRA339.</title>
        <authorList>
            <consortium name="The Broad Institute Genome Sequencing Platform"/>
            <consortium name="The Broad Institute Genome Sequencing Center for Infectious Disease"/>
            <person name="Cuomo C."/>
            <person name="Becnel J."/>
            <person name="Sanscrainte N."/>
            <person name="Walker B."/>
            <person name="Young S.K."/>
            <person name="Zeng Q."/>
            <person name="Gargeya S."/>
            <person name="Fitzgerald M."/>
            <person name="Haas B."/>
            <person name="Abouelleil A."/>
            <person name="Alvarado L."/>
            <person name="Arachchi H.M."/>
            <person name="Berlin A.M."/>
            <person name="Chapman S.B."/>
            <person name="Dewar J."/>
            <person name="Goldberg J."/>
            <person name="Griggs A."/>
            <person name="Gujja S."/>
            <person name="Hansen M."/>
            <person name="Howarth C."/>
            <person name="Imamovic A."/>
            <person name="Larimer J."/>
            <person name="McCowan C."/>
            <person name="Murphy C."/>
            <person name="Neiman D."/>
            <person name="Pearson M."/>
            <person name="Priest M."/>
            <person name="Roberts A."/>
            <person name="Saif S."/>
            <person name="Shea T."/>
            <person name="Sisk P."/>
            <person name="Sykes S."/>
            <person name="Wortman J."/>
            <person name="Nusbaum C."/>
            <person name="Birren B."/>
        </authorList>
    </citation>
    <scope>NUCLEOTIDE SEQUENCE [LARGE SCALE GENOMIC DNA]</scope>
    <source>
        <strain evidence="4 6">PRA339</strain>
    </source>
</reference>
<reference evidence="6" key="1">
    <citation type="submission" date="2013-02" db="EMBL/GenBank/DDBJ databases">
        <authorList>
            <consortium name="The Broad Institute Genome Sequencing Platform"/>
            <person name="Cuomo C."/>
            <person name="Becnel J."/>
            <person name="Sanscrainte N."/>
            <person name="Walker B."/>
            <person name="Young S.K."/>
            <person name="Zeng Q."/>
            <person name="Gargeya S."/>
            <person name="Fitzgerald M."/>
            <person name="Haas B."/>
            <person name="Abouelleil A."/>
            <person name="Alvarado L."/>
            <person name="Arachchi H.M."/>
            <person name="Berlin A.M."/>
            <person name="Chapman S.B."/>
            <person name="Dewar J."/>
            <person name="Goldberg J."/>
            <person name="Griggs A."/>
            <person name="Gujja S."/>
            <person name="Hansen M."/>
            <person name="Howarth C."/>
            <person name="Imamovic A."/>
            <person name="Larimer J."/>
            <person name="McCowan C."/>
            <person name="Murphy C."/>
            <person name="Neiman D."/>
            <person name="Pearson M."/>
            <person name="Priest M."/>
            <person name="Roberts A."/>
            <person name="Saif S."/>
            <person name="Shea T."/>
            <person name="Sisk P."/>
            <person name="Sykes S."/>
            <person name="Wortman J."/>
            <person name="Nusbaum C."/>
            <person name="Birren B."/>
        </authorList>
    </citation>
    <scope>NUCLEOTIDE SEQUENCE [LARGE SCALE GENOMIC DNA]</scope>
    <source>
        <strain evidence="6">PRA339</strain>
    </source>
</reference>
<proteinExistence type="predicted"/>
<keyword evidence="6" id="KW-1185">Reference proteome</keyword>
<dbReference type="EMBL" id="KK365174">
    <property type="protein sequence ID" value="KCZ80553.1"/>
    <property type="molecule type" value="Genomic_DNA"/>
</dbReference>
<organism evidence="4 6">
    <name type="scientific">Anncaliia algerae PRA339</name>
    <dbReference type="NCBI Taxonomy" id="1288291"/>
    <lineage>
        <taxon>Eukaryota</taxon>
        <taxon>Fungi</taxon>
        <taxon>Fungi incertae sedis</taxon>
        <taxon>Microsporidia</taxon>
        <taxon>Tubulinosematoidea</taxon>
        <taxon>Tubulinosematidae</taxon>
        <taxon>Anncaliia</taxon>
    </lineage>
</organism>
<name>A0A059EWU5_9MICR</name>
<feature type="transmembrane region" description="Helical" evidence="2">
    <location>
        <begin position="128"/>
        <end position="151"/>
    </location>
</feature>
<evidence type="ECO:0000313" key="6">
    <source>
        <dbReference type="Proteomes" id="UP000030655"/>
    </source>
</evidence>
<evidence type="ECO:0000313" key="5">
    <source>
        <dbReference type="EMBL" id="KCZ80553.1"/>
    </source>
</evidence>
<evidence type="ECO:0000313" key="4">
    <source>
        <dbReference type="EMBL" id="KCZ79385.1"/>
    </source>
</evidence>
<protein>
    <submittedName>
        <fullName evidence="4">Uncharacterized protein</fullName>
    </submittedName>
</protein>
<dbReference type="VEuPathDB" id="MicrosporidiaDB:H312_03224"/>
<keyword evidence="2" id="KW-0472">Membrane</keyword>
<evidence type="ECO:0000256" key="2">
    <source>
        <dbReference type="SAM" id="Phobius"/>
    </source>
</evidence>
<keyword evidence="2" id="KW-0812">Transmembrane</keyword>